<evidence type="ECO:0008006" key="3">
    <source>
        <dbReference type="Google" id="ProtNLM"/>
    </source>
</evidence>
<dbReference type="EMBL" id="BMJC01000001">
    <property type="protein sequence ID" value="GGA87004.1"/>
    <property type="molecule type" value="Genomic_DNA"/>
</dbReference>
<reference evidence="1" key="1">
    <citation type="journal article" date="2014" name="Int. J. Syst. Evol. Microbiol.">
        <title>Complete genome sequence of Corynebacterium casei LMG S-19264T (=DSM 44701T), isolated from a smear-ripened cheese.</title>
        <authorList>
            <consortium name="US DOE Joint Genome Institute (JGI-PGF)"/>
            <person name="Walter F."/>
            <person name="Albersmeier A."/>
            <person name="Kalinowski J."/>
            <person name="Ruckert C."/>
        </authorList>
    </citation>
    <scope>NUCLEOTIDE SEQUENCE</scope>
    <source>
        <strain evidence="1">CGMCC 1.15448</strain>
    </source>
</reference>
<name>A0A8J2XP84_9BACT</name>
<dbReference type="Proteomes" id="UP000607559">
    <property type="component" value="Unassembled WGS sequence"/>
</dbReference>
<dbReference type="AlphaFoldDB" id="A0A8J2XP84"/>
<comment type="caution">
    <text evidence="1">The sequence shown here is derived from an EMBL/GenBank/DDBJ whole genome shotgun (WGS) entry which is preliminary data.</text>
</comment>
<gene>
    <name evidence="1" type="ORF">GCM10011511_07610</name>
</gene>
<evidence type="ECO:0000313" key="1">
    <source>
        <dbReference type="EMBL" id="GGA87004.1"/>
    </source>
</evidence>
<reference evidence="1" key="2">
    <citation type="submission" date="2020-09" db="EMBL/GenBank/DDBJ databases">
        <authorList>
            <person name="Sun Q."/>
            <person name="Zhou Y."/>
        </authorList>
    </citation>
    <scope>NUCLEOTIDE SEQUENCE</scope>
    <source>
        <strain evidence="1">CGMCC 1.15448</strain>
    </source>
</reference>
<sequence length="151" mass="16143">MKPGYFLVSVFLLVIIIAISCGKSGSGSKPKISIESINTVVQHDDSMRALFKLSNAAGLSNGTFVAIRKRLNQAPIPAQDTAGVDTFPVQIPNFNGSSSGEMRFALPAQGFLSQTSDLHINDTLIYKFFVLTTGNVSSDTIPSPKIVILNP</sequence>
<accession>A0A8J2XP84</accession>
<evidence type="ECO:0000313" key="2">
    <source>
        <dbReference type="Proteomes" id="UP000607559"/>
    </source>
</evidence>
<protein>
    <recommendedName>
        <fullName evidence="3">Lipoprotein</fullName>
    </recommendedName>
</protein>
<dbReference type="RefSeq" id="WP_188928717.1">
    <property type="nucleotide sequence ID" value="NZ_BMJC01000001.1"/>
</dbReference>
<organism evidence="1 2">
    <name type="scientific">Puia dinghuensis</name>
    <dbReference type="NCBI Taxonomy" id="1792502"/>
    <lineage>
        <taxon>Bacteria</taxon>
        <taxon>Pseudomonadati</taxon>
        <taxon>Bacteroidota</taxon>
        <taxon>Chitinophagia</taxon>
        <taxon>Chitinophagales</taxon>
        <taxon>Chitinophagaceae</taxon>
        <taxon>Puia</taxon>
    </lineage>
</organism>
<keyword evidence="2" id="KW-1185">Reference proteome</keyword>
<proteinExistence type="predicted"/>
<dbReference type="PROSITE" id="PS51257">
    <property type="entry name" value="PROKAR_LIPOPROTEIN"/>
    <property type="match status" value="1"/>
</dbReference>